<dbReference type="SUPFAM" id="SSF51569">
    <property type="entry name" value="Aldolase"/>
    <property type="match status" value="1"/>
</dbReference>
<evidence type="ECO:0000256" key="2">
    <source>
        <dbReference type="ARBA" id="ARBA00023239"/>
    </source>
</evidence>
<dbReference type="GO" id="GO:0009423">
    <property type="term" value="P:chorismate biosynthetic process"/>
    <property type="evidence" value="ECO:0007669"/>
    <property type="project" value="UniProtKB-UniRule"/>
</dbReference>
<dbReference type="HOGENOM" id="CLU_064444_0_0_6"/>
<comment type="function">
    <text evidence="4">Involved in the third step of the chorismate pathway, which leads to the biosynthesis of aromatic amino acids. Catalyzes the cis-dehydration of 3-dehydroquinate (DHQ) and introduces the first double bond of the aromatic ring to yield 3-dehydroshikimate.</text>
</comment>
<dbReference type="GO" id="GO:0003855">
    <property type="term" value="F:3-dehydroquinate dehydratase activity"/>
    <property type="evidence" value="ECO:0007669"/>
    <property type="project" value="UniProtKB-UniRule"/>
</dbReference>
<evidence type="ECO:0000313" key="6">
    <source>
        <dbReference type="Proteomes" id="UP000006690"/>
    </source>
</evidence>
<dbReference type="EMBL" id="AP012032">
    <property type="protein sequence ID" value="BAK10126.1"/>
    <property type="molecule type" value="Genomic_DNA"/>
</dbReference>
<dbReference type="PANTHER" id="PTHR43699">
    <property type="entry name" value="3-DEHYDROQUINATE DEHYDRATASE"/>
    <property type="match status" value="1"/>
</dbReference>
<comment type="similarity">
    <text evidence="4">Belongs to the type-I 3-dehydroquinase family.</text>
</comment>
<evidence type="ECO:0000256" key="1">
    <source>
        <dbReference type="ARBA" id="ARBA00001864"/>
    </source>
</evidence>
<reference evidence="6" key="1">
    <citation type="journal article" date="2012" name="Appl. Microbiol. Biotechnol.">
        <title>The complete genome sequence of Pantoea ananatis AJ13355, an organism with great biotechnological potential.</title>
        <authorList>
            <person name="Hara Y."/>
            <person name="Kadotani N."/>
            <person name="Izui H."/>
            <person name="Katashkina J.I."/>
            <person name="Kuvaeva T.M."/>
            <person name="Andreeva I.G."/>
            <person name="Golubeva L.I."/>
            <person name="Malko D.B."/>
            <person name="Makeev V.J."/>
            <person name="Mashko S.V."/>
            <person name="Kozlov Y.I."/>
        </authorList>
    </citation>
    <scope>NUCLEOTIDE SEQUENCE [LARGE SCALE GENOMIC DNA]</scope>
    <source>
        <strain evidence="6">AJ13355</strain>
    </source>
</reference>
<dbReference type="Pfam" id="PF01487">
    <property type="entry name" value="DHquinase_I"/>
    <property type="match status" value="1"/>
</dbReference>
<feature type="active site" description="Schiff-base intermediate with substrate" evidence="4">
    <location>
        <position position="173"/>
    </location>
</feature>
<dbReference type="FunFam" id="3.20.20.70:FF:000047">
    <property type="entry name" value="3-dehydroquinate dehydratase"/>
    <property type="match status" value="1"/>
</dbReference>
<dbReference type="PROSITE" id="PS01028">
    <property type="entry name" value="DEHYDROQUINASE_I"/>
    <property type="match status" value="1"/>
</dbReference>
<dbReference type="KEGG" id="paj:PAJ_0046"/>
<keyword evidence="4" id="KW-0057">Aromatic amino acid biosynthesis</keyword>
<organism evidence="5 6">
    <name type="scientific">Pantoea ananatis (strain AJ13355)</name>
    <dbReference type="NCBI Taxonomy" id="932677"/>
    <lineage>
        <taxon>Bacteria</taxon>
        <taxon>Pseudomonadati</taxon>
        <taxon>Pseudomonadota</taxon>
        <taxon>Gammaproteobacteria</taxon>
        <taxon>Enterobacterales</taxon>
        <taxon>Erwiniaceae</taxon>
        <taxon>Pantoea</taxon>
    </lineage>
</organism>
<accession>A0A0H3KSH5</accession>
<dbReference type="InterPro" id="IPR001381">
    <property type="entry name" value="DHquinase_I"/>
</dbReference>
<evidence type="ECO:0000256" key="3">
    <source>
        <dbReference type="ARBA" id="ARBA00023270"/>
    </source>
</evidence>
<dbReference type="GO" id="GO:0008652">
    <property type="term" value="P:amino acid biosynthetic process"/>
    <property type="evidence" value="ECO:0007669"/>
    <property type="project" value="UniProtKB-KW"/>
</dbReference>
<comment type="catalytic activity">
    <reaction evidence="1 4">
        <text>3-dehydroquinate = 3-dehydroshikimate + H2O</text>
        <dbReference type="Rhea" id="RHEA:21096"/>
        <dbReference type="ChEBI" id="CHEBI:15377"/>
        <dbReference type="ChEBI" id="CHEBI:16630"/>
        <dbReference type="ChEBI" id="CHEBI:32364"/>
        <dbReference type="EC" id="4.2.1.10"/>
    </reaction>
</comment>
<keyword evidence="2 4" id="KW-0456">Lyase</keyword>
<dbReference type="UniPathway" id="UPA00053">
    <property type="reaction ID" value="UER00086"/>
</dbReference>
<proteinExistence type="inferred from homology"/>
<comment type="caution">
    <text evidence="4">Lacks conserved residue(s) required for the propagation of feature annotation.</text>
</comment>
<feature type="binding site" evidence="4">
    <location>
        <begin position="49"/>
        <end position="51"/>
    </location>
    <ligand>
        <name>3-dehydroquinate</name>
        <dbReference type="ChEBI" id="CHEBI:32364"/>
    </ligand>
</feature>
<protein>
    <recommendedName>
        <fullName evidence="4">3-dehydroquinate dehydratase</fullName>
        <shortName evidence="4">3-dehydroquinase</shortName>
        <ecNumber evidence="4">4.2.1.10</ecNumber>
    </recommendedName>
    <alternativeName>
        <fullName evidence="4">Type I DHQase</fullName>
    </alternativeName>
    <alternativeName>
        <fullName evidence="4">Type I dehydroquinase</fullName>
        <shortName evidence="4">DHQ1</shortName>
    </alternativeName>
</protein>
<dbReference type="eggNOG" id="COG0710">
    <property type="taxonomic scope" value="Bacteria"/>
</dbReference>
<dbReference type="InterPro" id="IPR050146">
    <property type="entry name" value="Type-I_3-dehydroquinase"/>
</dbReference>
<dbReference type="InterPro" id="IPR018508">
    <property type="entry name" value="3-dehydroquinate_DH_AS"/>
</dbReference>
<evidence type="ECO:0000313" key="5">
    <source>
        <dbReference type="EMBL" id="BAK10126.1"/>
    </source>
</evidence>
<dbReference type="EC" id="4.2.1.10" evidence="4"/>
<sequence>MTMTQTVRVKKIVFQAGQTRLCVPLTGRTREELQARAQLLTSAQADIIEWRVDHFIEGKDEKQVLLALADIRQQLGETPLLFTFRSKKEGGEMDISDDQYFALNHAAALSGLADVIDIELFNDESRIRSLVSEAHNAGVKVIMSNHDFHQTPAKEEIIYRLRRMQDLGADLPKIAVMPQTPQDVLTLLSATLLMKEHYATRPLITMSMGKMGGVSRITGRLFGSAMTFGTLGQSSAPGQIAVTQLREMMETLS</sequence>
<dbReference type="Proteomes" id="UP000006690">
    <property type="component" value="Chromosome"/>
</dbReference>
<comment type="pathway">
    <text evidence="4">Metabolic intermediate biosynthesis; chorismate biosynthesis; chorismate from D-erythrose 4-phosphate and phosphoenolpyruvate: step 3/7.</text>
</comment>
<feature type="binding site" evidence="4">
    <location>
        <position position="85"/>
    </location>
    <ligand>
        <name>3-dehydroquinate</name>
        <dbReference type="ChEBI" id="CHEBI:32364"/>
    </ligand>
</feature>
<dbReference type="PANTHER" id="PTHR43699:SF1">
    <property type="entry name" value="3-DEHYDROQUINATE DEHYDRATASE"/>
    <property type="match status" value="1"/>
</dbReference>
<dbReference type="AlphaFoldDB" id="A0A0H3KSH5"/>
<feature type="binding site" evidence="4">
    <location>
        <position position="235"/>
    </location>
    <ligand>
        <name>3-dehydroquinate</name>
        <dbReference type="ChEBI" id="CHEBI:32364"/>
    </ligand>
</feature>
<comment type="subunit">
    <text evidence="4">Homodimer.</text>
</comment>
<feature type="binding site" evidence="4">
    <location>
        <position position="239"/>
    </location>
    <ligand>
        <name>3-dehydroquinate</name>
        <dbReference type="ChEBI" id="CHEBI:32364"/>
    </ligand>
</feature>
<dbReference type="Gene3D" id="3.20.20.70">
    <property type="entry name" value="Aldolase class I"/>
    <property type="match status" value="1"/>
</dbReference>
<dbReference type="CDD" id="cd00502">
    <property type="entry name" value="DHQase_I"/>
    <property type="match status" value="1"/>
</dbReference>
<keyword evidence="4" id="KW-0028">Amino-acid biosynthesis</keyword>
<dbReference type="GO" id="GO:0009073">
    <property type="term" value="P:aromatic amino acid family biosynthetic process"/>
    <property type="evidence" value="ECO:0007669"/>
    <property type="project" value="UniProtKB-KW"/>
</dbReference>
<dbReference type="PATRIC" id="fig|932677.3.peg.48"/>
<gene>
    <name evidence="4 5" type="primary">aroD</name>
    <name evidence="5" type="ordered locus">PAJ_0046</name>
</gene>
<dbReference type="NCBIfam" id="TIGR01093">
    <property type="entry name" value="aroD"/>
    <property type="match status" value="1"/>
</dbReference>
<dbReference type="InterPro" id="IPR013785">
    <property type="entry name" value="Aldolase_TIM"/>
</dbReference>
<dbReference type="GO" id="GO:0046279">
    <property type="term" value="P:3,4-dihydroxybenzoate biosynthetic process"/>
    <property type="evidence" value="ECO:0007669"/>
    <property type="project" value="UniProtKB-ARBA"/>
</dbReference>
<feature type="active site" description="Proton donor/acceptor" evidence="4">
    <location>
        <position position="146"/>
    </location>
</feature>
<dbReference type="HAMAP" id="MF_00214">
    <property type="entry name" value="AroD"/>
    <property type="match status" value="1"/>
</dbReference>
<name>A0A0H3KSH5_PANAA</name>
<feature type="binding site" evidence="4">
    <location>
        <position position="216"/>
    </location>
    <ligand>
        <name>3-dehydroquinate</name>
        <dbReference type="ChEBI" id="CHEBI:32364"/>
    </ligand>
</feature>
<evidence type="ECO:0000256" key="4">
    <source>
        <dbReference type="HAMAP-Rule" id="MF_00214"/>
    </source>
</evidence>
<keyword evidence="3 4" id="KW-0704">Schiff base</keyword>